<keyword evidence="2" id="KW-1185">Reference proteome</keyword>
<reference evidence="1" key="1">
    <citation type="journal article" date="2022" name="bioRxiv">
        <title>Sequencing and chromosome-scale assembly of the giantPleurodeles waltlgenome.</title>
        <authorList>
            <person name="Brown T."/>
            <person name="Elewa A."/>
            <person name="Iarovenko S."/>
            <person name="Subramanian E."/>
            <person name="Araus A.J."/>
            <person name="Petzold A."/>
            <person name="Susuki M."/>
            <person name="Suzuki K.-i.T."/>
            <person name="Hayashi T."/>
            <person name="Toyoda A."/>
            <person name="Oliveira C."/>
            <person name="Osipova E."/>
            <person name="Leigh N.D."/>
            <person name="Simon A."/>
            <person name="Yun M.H."/>
        </authorList>
    </citation>
    <scope>NUCLEOTIDE SEQUENCE</scope>
    <source>
        <strain evidence="1">20211129_DDA</strain>
        <tissue evidence="1">Liver</tissue>
    </source>
</reference>
<name>A0AAV7RC64_PLEWA</name>
<sequence>MESVLIVDVSIEWTKPKYSQPAHNKLKQAALEVLVETKRGLKNRSFKKKCSLGESGRVTYRTQLSNHHTVIFILLKSGTKKAQARVRESWNAPVWSRLLPRKVTRLVYLPPFLRDNTRHGIFEETGKYRRPRRAIVF</sequence>
<dbReference type="AlphaFoldDB" id="A0AAV7RC64"/>
<dbReference type="EMBL" id="JANPWB010000009">
    <property type="protein sequence ID" value="KAJ1148946.1"/>
    <property type="molecule type" value="Genomic_DNA"/>
</dbReference>
<dbReference type="Proteomes" id="UP001066276">
    <property type="component" value="Chromosome 5"/>
</dbReference>
<evidence type="ECO:0000313" key="1">
    <source>
        <dbReference type="EMBL" id="KAJ1148946.1"/>
    </source>
</evidence>
<comment type="caution">
    <text evidence="1">The sequence shown here is derived from an EMBL/GenBank/DDBJ whole genome shotgun (WGS) entry which is preliminary data.</text>
</comment>
<protein>
    <submittedName>
        <fullName evidence="1">Uncharacterized protein</fullName>
    </submittedName>
</protein>
<organism evidence="1 2">
    <name type="scientific">Pleurodeles waltl</name>
    <name type="common">Iberian ribbed newt</name>
    <dbReference type="NCBI Taxonomy" id="8319"/>
    <lineage>
        <taxon>Eukaryota</taxon>
        <taxon>Metazoa</taxon>
        <taxon>Chordata</taxon>
        <taxon>Craniata</taxon>
        <taxon>Vertebrata</taxon>
        <taxon>Euteleostomi</taxon>
        <taxon>Amphibia</taxon>
        <taxon>Batrachia</taxon>
        <taxon>Caudata</taxon>
        <taxon>Salamandroidea</taxon>
        <taxon>Salamandridae</taxon>
        <taxon>Pleurodelinae</taxon>
        <taxon>Pleurodeles</taxon>
    </lineage>
</organism>
<proteinExistence type="predicted"/>
<evidence type="ECO:0000313" key="2">
    <source>
        <dbReference type="Proteomes" id="UP001066276"/>
    </source>
</evidence>
<gene>
    <name evidence="1" type="ORF">NDU88_001770</name>
</gene>
<accession>A0AAV7RC64</accession>